<keyword evidence="1" id="KW-0812">Transmembrane</keyword>
<evidence type="ECO:0000313" key="2">
    <source>
        <dbReference type="EMBL" id="RZU36909.1"/>
    </source>
</evidence>
<protein>
    <submittedName>
        <fullName evidence="2">Uncharacterized protein</fullName>
    </submittedName>
</protein>
<reference evidence="2 3" key="1">
    <citation type="submission" date="2019-02" db="EMBL/GenBank/DDBJ databases">
        <title>Genomic Encyclopedia of Type Strains, Phase IV (KMG-IV): sequencing the most valuable type-strain genomes for metagenomic binning, comparative biology and taxonomic classification.</title>
        <authorList>
            <person name="Goeker M."/>
        </authorList>
    </citation>
    <scope>NUCLEOTIDE SEQUENCE [LARGE SCALE GENOMIC DNA]</scope>
    <source>
        <strain evidence="2 3">DSM 105135</strain>
    </source>
</reference>
<dbReference type="EMBL" id="SHKX01000016">
    <property type="protein sequence ID" value="RZU36909.1"/>
    <property type="molecule type" value="Genomic_DNA"/>
</dbReference>
<dbReference type="AlphaFoldDB" id="A0A4Q7YK91"/>
<gene>
    <name evidence="2" type="ORF">EV700_3122</name>
</gene>
<dbReference type="Proteomes" id="UP000292423">
    <property type="component" value="Unassembled WGS sequence"/>
</dbReference>
<accession>A0A4Q7YK91</accession>
<proteinExistence type="predicted"/>
<name>A0A4Q7YK91_9GAMM</name>
<sequence length="209" mass="23710">MPNSKFAMTQMTNSNFVKSLLWLLGTLVIGALGSGLWEVAFKPGLYWLGKVLLDIGTLGLTGLRDAIYEEIARGNYERAAERTFSILIGIVAWIPISVVMVTLIGPNMKERKNSWTIGLIRSQKLLLIGIALFIFLMVQGARLIYINRAANHLEQLQRIVAPYITPEQRIIYSSRASQLHTRHQYVELLNELTEVAKKNRTYIPTFDIY</sequence>
<comment type="caution">
    <text evidence="2">The sequence shown here is derived from an EMBL/GenBank/DDBJ whole genome shotgun (WGS) entry which is preliminary data.</text>
</comment>
<feature type="transmembrane region" description="Helical" evidence="1">
    <location>
        <begin position="84"/>
        <end position="105"/>
    </location>
</feature>
<evidence type="ECO:0000256" key="1">
    <source>
        <dbReference type="SAM" id="Phobius"/>
    </source>
</evidence>
<evidence type="ECO:0000313" key="3">
    <source>
        <dbReference type="Proteomes" id="UP000292423"/>
    </source>
</evidence>
<keyword evidence="3" id="KW-1185">Reference proteome</keyword>
<organism evidence="2 3">
    <name type="scientific">Fluviicoccus keumensis</name>
    <dbReference type="NCBI Taxonomy" id="1435465"/>
    <lineage>
        <taxon>Bacteria</taxon>
        <taxon>Pseudomonadati</taxon>
        <taxon>Pseudomonadota</taxon>
        <taxon>Gammaproteobacteria</taxon>
        <taxon>Moraxellales</taxon>
        <taxon>Moraxellaceae</taxon>
        <taxon>Fluviicoccus</taxon>
    </lineage>
</organism>
<keyword evidence="1" id="KW-1133">Transmembrane helix</keyword>
<feature type="transmembrane region" description="Helical" evidence="1">
    <location>
        <begin position="125"/>
        <end position="145"/>
    </location>
</feature>
<keyword evidence="1" id="KW-0472">Membrane</keyword>